<evidence type="ECO:0000313" key="12">
    <source>
        <dbReference type="Proteomes" id="UP000592181"/>
    </source>
</evidence>
<dbReference type="InterPro" id="IPR013766">
    <property type="entry name" value="Thioredoxin_domain"/>
</dbReference>
<keyword evidence="4 9" id="KW-1015">Disulfide bond</keyword>
<reference evidence="11 12" key="1">
    <citation type="submission" date="2020-07" db="EMBL/GenBank/DDBJ databases">
        <title>Sequencing the genomes of 1000 actinobacteria strains.</title>
        <authorList>
            <person name="Klenk H.-P."/>
        </authorList>
    </citation>
    <scope>NUCLEOTIDE SEQUENCE [LARGE SCALE GENOMIC DNA]</scope>
    <source>
        <strain evidence="11 12">DSM 24723</strain>
    </source>
</reference>
<dbReference type="NCBIfam" id="TIGR01068">
    <property type="entry name" value="thioredoxin"/>
    <property type="match status" value="1"/>
</dbReference>
<feature type="site" description="Contributes to redox potential value" evidence="8">
    <location>
        <position position="32"/>
    </location>
</feature>
<dbReference type="CDD" id="cd02947">
    <property type="entry name" value="TRX_family"/>
    <property type="match status" value="1"/>
</dbReference>
<keyword evidence="2" id="KW-0813">Transport</keyword>
<sequence length="107" mass="11818">MATTQTSDATFDKDVLQNDKPVLVDFWAPWCGPCRAVAPVLEELSGQYEGKLDIVKLNTDENPQITARYGITSIPAMYVYQNGEVVKTLTGAMPKPKLVKEIEPFIG</sequence>
<evidence type="ECO:0000256" key="9">
    <source>
        <dbReference type="PIRSR" id="PIRSR000077-4"/>
    </source>
</evidence>
<dbReference type="InterPro" id="IPR005746">
    <property type="entry name" value="Thioredoxin"/>
</dbReference>
<dbReference type="InterPro" id="IPR017937">
    <property type="entry name" value="Thioredoxin_CS"/>
</dbReference>
<dbReference type="GO" id="GO:0045454">
    <property type="term" value="P:cell redox homeostasis"/>
    <property type="evidence" value="ECO:0007669"/>
    <property type="project" value="TreeGrafter"/>
</dbReference>
<evidence type="ECO:0000256" key="7">
    <source>
        <dbReference type="PIRNR" id="PIRNR000077"/>
    </source>
</evidence>
<dbReference type="GO" id="GO:0005829">
    <property type="term" value="C:cytosol"/>
    <property type="evidence" value="ECO:0007669"/>
    <property type="project" value="TreeGrafter"/>
</dbReference>
<dbReference type="PIRSF" id="PIRSF000077">
    <property type="entry name" value="Thioredoxin"/>
    <property type="match status" value="1"/>
</dbReference>
<dbReference type="Proteomes" id="UP000592181">
    <property type="component" value="Unassembled WGS sequence"/>
</dbReference>
<keyword evidence="12" id="KW-1185">Reference proteome</keyword>
<dbReference type="PROSITE" id="PS51352">
    <property type="entry name" value="THIOREDOXIN_2"/>
    <property type="match status" value="1"/>
</dbReference>
<gene>
    <name evidence="11" type="ORF">BJY28_001034</name>
</gene>
<comment type="similarity">
    <text evidence="1 7">Belongs to the thioredoxin family.</text>
</comment>
<feature type="site" description="Deprotonates C-terminal active site Cys" evidence="8">
    <location>
        <position position="25"/>
    </location>
</feature>
<evidence type="ECO:0000256" key="4">
    <source>
        <dbReference type="ARBA" id="ARBA00023157"/>
    </source>
</evidence>
<dbReference type="PRINTS" id="PR00421">
    <property type="entry name" value="THIOREDOXIN"/>
</dbReference>
<feature type="active site" description="Nucleophile" evidence="8">
    <location>
        <position position="34"/>
    </location>
</feature>
<evidence type="ECO:0000256" key="1">
    <source>
        <dbReference type="ARBA" id="ARBA00008987"/>
    </source>
</evidence>
<name>A0A852XDK9_9MICO</name>
<evidence type="ECO:0000256" key="3">
    <source>
        <dbReference type="ARBA" id="ARBA00022982"/>
    </source>
</evidence>
<feature type="domain" description="Thioredoxin" evidence="10">
    <location>
        <begin position="1"/>
        <end position="107"/>
    </location>
</feature>
<dbReference type="FunFam" id="3.40.30.10:FF:000001">
    <property type="entry name" value="Thioredoxin"/>
    <property type="match status" value="1"/>
</dbReference>
<dbReference type="InterPro" id="IPR036249">
    <property type="entry name" value="Thioredoxin-like_sf"/>
</dbReference>
<evidence type="ECO:0000259" key="10">
    <source>
        <dbReference type="PROSITE" id="PS51352"/>
    </source>
</evidence>
<comment type="caution">
    <text evidence="11">The sequence shown here is derived from an EMBL/GenBank/DDBJ whole genome shotgun (WGS) entry which is preliminary data.</text>
</comment>
<dbReference type="GO" id="GO:0015035">
    <property type="term" value="F:protein-disulfide reductase activity"/>
    <property type="evidence" value="ECO:0007669"/>
    <property type="project" value="UniProtKB-UniRule"/>
</dbReference>
<evidence type="ECO:0000313" key="11">
    <source>
        <dbReference type="EMBL" id="NYG36565.1"/>
    </source>
</evidence>
<keyword evidence="5 9" id="KW-0676">Redox-active center</keyword>
<feature type="disulfide bond" description="Redox-active" evidence="9">
    <location>
        <begin position="31"/>
        <end position="34"/>
    </location>
</feature>
<organism evidence="11 12">
    <name type="scientific">Janibacter alkaliphilus</name>
    <dbReference type="NCBI Taxonomy" id="1069963"/>
    <lineage>
        <taxon>Bacteria</taxon>
        <taxon>Bacillati</taxon>
        <taxon>Actinomycetota</taxon>
        <taxon>Actinomycetes</taxon>
        <taxon>Micrococcales</taxon>
        <taxon>Intrasporangiaceae</taxon>
        <taxon>Janibacter</taxon>
    </lineage>
</organism>
<evidence type="ECO:0000256" key="5">
    <source>
        <dbReference type="ARBA" id="ARBA00023284"/>
    </source>
</evidence>
<dbReference type="EMBL" id="JACBZX010000001">
    <property type="protein sequence ID" value="NYG36565.1"/>
    <property type="molecule type" value="Genomic_DNA"/>
</dbReference>
<dbReference type="Gene3D" id="3.40.30.10">
    <property type="entry name" value="Glutaredoxin"/>
    <property type="match status" value="1"/>
</dbReference>
<evidence type="ECO:0000256" key="8">
    <source>
        <dbReference type="PIRSR" id="PIRSR000077-1"/>
    </source>
</evidence>
<accession>A0A852XDK9</accession>
<dbReference type="PROSITE" id="PS00194">
    <property type="entry name" value="THIOREDOXIN_1"/>
    <property type="match status" value="1"/>
</dbReference>
<evidence type="ECO:0000256" key="6">
    <source>
        <dbReference type="NCBIfam" id="TIGR01068"/>
    </source>
</evidence>
<proteinExistence type="inferred from homology"/>
<protein>
    <recommendedName>
        <fullName evidence="6 7">Thioredoxin</fullName>
    </recommendedName>
</protein>
<feature type="active site" description="Nucleophile" evidence="8">
    <location>
        <position position="31"/>
    </location>
</feature>
<feature type="site" description="Contributes to redox potential value" evidence="8">
    <location>
        <position position="33"/>
    </location>
</feature>
<keyword evidence="3" id="KW-0249">Electron transport</keyword>
<evidence type="ECO:0000256" key="2">
    <source>
        <dbReference type="ARBA" id="ARBA00022448"/>
    </source>
</evidence>
<dbReference type="Pfam" id="PF00085">
    <property type="entry name" value="Thioredoxin"/>
    <property type="match status" value="1"/>
</dbReference>
<dbReference type="AlphaFoldDB" id="A0A852XDK9"/>
<dbReference type="PANTHER" id="PTHR45663:SF11">
    <property type="entry name" value="GEO12009P1"/>
    <property type="match status" value="1"/>
</dbReference>
<dbReference type="RefSeq" id="WP_179462052.1">
    <property type="nucleotide sequence ID" value="NZ_JACBZX010000001.1"/>
</dbReference>
<dbReference type="SUPFAM" id="SSF52833">
    <property type="entry name" value="Thioredoxin-like"/>
    <property type="match status" value="1"/>
</dbReference>
<dbReference type="PANTHER" id="PTHR45663">
    <property type="entry name" value="GEO12009P1"/>
    <property type="match status" value="1"/>
</dbReference>